<dbReference type="EMBL" id="AMCI01007131">
    <property type="protein sequence ID" value="EJW93163.1"/>
    <property type="molecule type" value="Genomic_DNA"/>
</dbReference>
<sequence>MGGTNLHIIIVFVLFYLVLHGGSSSGCLRANFFRRVGRRDFCLGCEGGSFPVLAADSYDFCGYVWLFP</sequence>
<dbReference type="AlphaFoldDB" id="J9FFF8"/>
<keyword evidence="1" id="KW-1133">Transmembrane helix</keyword>
<feature type="transmembrane region" description="Helical" evidence="1">
    <location>
        <begin position="6"/>
        <end position="28"/>
    </location>
</feature>
<evidence type="ECO:0000256" key="1">
    <source>
        <dbReference type="SAM" id="Phobius"/>
    </source>
</evidence>
<gene>
    <name evidence="2" type="ORF">EVA_18731</name>
</gene>
<keyword evidence="1" id="KW-0472">Membrane</keyword>
<evidence type="ECO:0000313" key="2">
    <source>
        <dbReference type="EMBL" id="EJW93163.1"/>
    </source>
</evidence>
<protein>
    <submittedName>
        <fullName evidence="2">Uncharacterized protein</fullName>
    </submittedName>
</protein>
<name>J9FFF8_9ZZZZ</name>
<proteinExistence type="predicted"/>
<accession>J9FFF8</accession>
<comment type="caution">
    <text evidence="2">The sequence shown here is derived from an EMBL/GenBank/DDBJ whole genome shotgun (WGS) entry which is preliminary data.</text>
</comment>
<organism evidence="2">
    <name type="scientific">gut metagenome</name>
    <dbReference type="NCBI Taxonomy" id="749906"/>
    <lineage>
        <taxon>unclassified sequences</taxon>
        <taxon>metagenomes</taxon>
        <taxon>organismal metagenomes</taxon>
    </lineage>
</organism>
<keyword evidence="1" id="KW-0812">Transmembrane</keyword>
<reference evidence="2" key="1">
    <citation type="journal article" date="2012" name="PLoS ONE">
        <title>Gene sets for utilization of primary and secondary nutrition supplies in the distal gut of endangered iberian lynx.</title>
        <authorList>
            <person name="Alcaide M."/>
            <person name="Messina E."/>
            <person name="Richter M."/>
            <person name="Bargiela R."/>
            <person name="Peplies J."/>
            <person name="Huws S.A."/>
            <person name="Newbold C.J."/>
            <person name="Golyshin P.N."/>
            <person name="Simon M.A."/>
            <person name="Lopez G."/>
            <person name="Yakimov M.M."/>
            <person name="Ferrer M."/>
        </authorList>
    </citation>
    <scope>NUCLEOTIDE SEQUENCE</scope>
</reference>